<feature type="region of interest" description="Disordered" evidence="1">
    <location>
        <begin position="112"/>
        <end position="165"/>
    </location>
</feature>
<proteinExistence type="predicted"/>
<name>A0AAD8SJ88_LOLMU</name>
<reference evidence="2" key="1">
    <citation type="submission" date="2023-07" db="EMBL/GenBank/DDBJ databases">
        <title>A chromosome-level genome assembly of Lolium multiflorum.</title>
        <authorList>
            <person name="Chen Y."/>
            <person name="Copetti D."/>
            <person name="Kolliker R."/>
            <person name="Studer B."/>
        </authorList>
    </citation>
    <scope>NUCLEOTIDE SEQUENCE</scope>
    <source>
        <strain evidence="2">02402/16</strain>
        <tissue evidence="2">Leaf</tissue>
    </source>
</reference>
<dbReference type="EMBL" id="JAUUTY010000004">
    <property type="protein sequence ID" value="KAK1652799.1"/>
    <property type="molecule type" value="Genomic_DNA"/>
</dbReference>
<keyword evidence="3" id="KW-1185">Reference proteome</keyword>
<evidence type="ECO:0008006" key="4">
    <source>
        <dbReference type="Google" id="ProtNLM"/>
    </source>
</evidence>
<comment type="caution">
    <text evidence="2">The sequence shown here is derived from an EMBL/GenBank/DDBJ whole genome shotgun (WGS) entry which is preliminary data.</text>
</comment>
<dbReference type="AlphaFoldDB" id="A0AAD8SJ88"/>
<evidence type="ECO:0000256" key="1">
    <source>
        <dbReference type="SAM" id="MobiDB-lite"/>
    </source>
</evidence>
<evidence type="ECO:0000313" key="3">
    <source>
        <dbReference type="Proteomes" id="UP001231189"/>
    </source>
</evidence>
<dbReference type="PANTHER" id="PTHR45125:SF37">
    <property type="entry name" value="NO APICAL MERISTEM-ASSOCIATED C-TERMINAL DOMAIN-CONTAINING PROTEIN"/>
    <property type="match status" value="1"/>
</dbReference>
<protein>
    <recommendedName>
        <fullName evidence="4">No apical meristem-associated C-terminal domain-containing protein</fullName>
    </recommendedName>
</protein>
<dbReference type="PANTHER" id="PTHR45125">
    <property type="entry name" value="F21J9.4-RELATED"/>
    <property type="match status" value="1"/>
</dbReference>
<evidence type="ECO:0000313" key="2">
    <source>
        <dbReference type="EMBL" id="KAK1652799.1"/>
    </source>
</evidence>
<feature type="compositionally biased region" description="Basic and acidic residues" evidence="1">
    <location>
        <begin position="133"/>
        <end position="150"/>
    </location>
</feature>
<gene>
    <name evidence="2" type="ORF">QYE76_070604</name>
</gene>
<dbReference type="Proteomes" id="UP001231189">
    <property type="component" value="Unassembled WGS sequence"/>
</dbReference>
<organism evidence="2 3">
    <name type="scientific">Lolium multiflorum</name>
    <name type="common">Italian ryegrass</name>
    <name type="synonym">Lolium perenne subsp. multiflorum</name>
    <dbReference type="NCBI Taxonomy" id="4521"/>
    <lineage>
        <taxon>Eukaryota</taxon>
        <taxon>Viridiplantae</taxon>
        <taxon>Streptophyta</taxon>
        <taxon>Embryophyta</taxon>
        <taxon>Tracheophyta</taxon>
        <taxon>Spermatophyta</taxon>
        <taxon>Magnoliopsida</taxon>
        <taxon>Liliopsida</taxon>
        <taxon>Poales</taxon>
        <taxon>Poaceae</taxon>
        <taxon>BOP clade</taxon>
        <taxon>Pooideae</taxon>
        <taxon>Poodae</taxon>
        <taxon>Poeae</taxon>
        <taxon>Poeae Chloroplast Group 2 (Poeae type)</taxon>
        <taxon>Loliodinae</taxon>
        <taxon>Loliinae</taxon>
        <taxon>Lolium</taxon>
    </lineage>
</organism>
<accession>A0AAD8SJ88</accession>
<sequence>MDAMTGTGQTGNRYWERIEDKFFQLMPPLSSTPTRSYRSLQGRWDSIKTACSRWAGCIEGVSNSPPGVGVGDWDAIAQQRYREMPRLKGKPFTFRHCYTLLEHNPKWKLREQEAPPPRHKLVELEDVEEDDVLDTKKNKKRPDGAKMTKDKIKKNKERQQHCLSR</sequence>